<dbReference type="AlphaFoldDB" id="D8P808"/>
<sequence>MVACSLTKGTLVSLASRLKLSFPTTNQLIISLLIAGLGWVSGQALSRIDQDLRIMYTEYTLGAADLAHISADVIRYRNTIIRSLEAENQAIFERITESLPTQRARIQHAVDRYAAAGLRVSRSGRSEEKDIQAVRESLDQYFHVASKTIDLLAQEWRAGSAAEAAELRRKAEIHAADNGGPKVMQVSLALDRLLETVAEVAKDMREEGTKTIVTTGYWIVGGSFFIALLNLFLTRPVRGQELPSSRREETPHPGSTRGLPSEG</sequence>
<dbReference type="STRING" id="330214.NIDE3970"/>
<dbReference type="EMBL" id="FP929003">
    <property type="protein sequence ID" value="CBK43640.1"/>
    <property type="molecule type" value="Genomic_DNA"/>
</dbReference>
<protein>
    <recommendedName>
        <fullName evidence="3">Chemotaxis methyl-accepting receptor HlyB-like 4HB MCP domain-containing protein</fullName>
    </recommendedName>
</protein>
<dbReference type="OrthoDB" id="9777184at2"/>
<name>D8P808_9BACT</name>
<accession>D8P808</accession>
<evidence type="ECO:0000256" key="1">
    <source>
        <dbReference type="SAM" id="MobiDB-lite"/>
    </source>
</evidence>
<dbReference type="Pfam" id="PF12729">
    <property type="entry name" value="4HB_MCP_1"/>
    <property type="match status" value="1"/>
</dbReference>
<evidence type="ECO:0000259" key="3">
    <source>
        <dbReference type="Pfam" id="PF12729"/>
    </source>
</evidence>
<proteinExistence type="predicted"/>
<gene>
    <name evidence="4" type="ORF">NIDE3970</name>
</gene>
<dbReference type="eggNOG" id="COG2972">
    <property type="taxonomic scope" value="Bacteria"/>
</dbReference>
<dbReference type="Proteomes" id="UP000001660">
    <property type="component" value="Chromosome"/>
</dbReference>
<evidence type="ECO:0000313" key="4">
    <source>
        <dbReference type="EMBL" id="CBK43640.1"/>
    </source>
</evidence>
<evidence type="ECO:0000256" key="2">
    <source>
        <dbReference type="SAM" id="Phobius"/>
    </source>
</evidence>
<evidence type="ECO:0000313" key="5">
    <source>
        <dbReference type="Proteomes" id="UP000001660"/>
    </source>
</evidence>
<keyword evidence="2" id="KW-1133">Transmembrane helix</keyword>
<keyword evidence="5" id="KW-1185">Reference proteome</keyword>
<feature type="region of interest" description="Disordered" evidence="1">
    <location>
        <begin position="240"/>
        <end position="263"/>
    </location>
</feature>
<feature type="transmembrane region" description="Helical" evidence="2">
    <location>
        <begin position="212"/>
        <end position="233"/>
    </location>
</feature>
<dbReference type="KEGG" id="nde:NIDE3970"/>
<feature type="domain" description="Chemotaxis methyl-accepting receptor HlyB-like 4HB MCP" evidence="3">
    <location>
        <begin position="28"/>
        <end position="210"/>
    </location>
</feature>
<dbReference type="InterPro" id="IPR024478">
    <property type="entry name" value="HlyB_4HB_MCP"/>
</dbReference>
<keyword evidence="2" id="KW-0472">Membrane</keyword>
<organism evidence="4 5">
    <name type="scientific">Nitrospira defluvii</name>
    <dbReference type="NCBI Taxonomy" id="330214"/>
    <lineage>
        <taxon>Bacteria</taxon>
        <taxon>Pseudomonadati</taxon>
        <taxon>Nitrospirota</taxon>
        <taxon>Nitrospiria</taxon>
        <taxon>Nitrospirales</taxon>
        <taxon>Nitrospiraceae</taxon>
        <taxon>Nitrospira</taxon>
    </lineage>
</organism>
<reference evidence="4 5" key="1">
    <citation type="journal article" date="2010" name="Proc. Natl. Acad. Sci. U.S.A.">
        <title>A Nitrospira metagenome illuminates the physiology and evolution of globally important nitrite-oxidizing bacteria.</title>
        <authorList>
            <person name="Lucker S."/>
            <person name="Wagner M."/>
            <person name="Maixner F."/>
            <person name="Pelletier E."/>
            <person name="Koch H."/>
            <person name="Vacherie B."/>
            <person name="Rattei T."/>
            <person name="Sinninghe Damste J."/>
            <person name="Spieck E."/>
            <person name="Le Paslier D."/>
            <person name="Daims H."/>
        </authorList>
    </citation>
    <scope>NUCLEOTIDE SEQUENCE [LARGE SCALE GENOMIC DNA]</scope>
</reference>
<dbReference type="HOGENOM" id="CLU_1056411_0_0_0"/>
<keyword evidence="2" id="KW-0812">Transmembrane</keyword>